<name>R7RZ13_STEHR</name>
<evidence type="ECO:0000313" key="3">
    <source>
        <dbReference type="EMBL" id="EIM79547.1"/>
    </source>
</evidence>
<evidence type="ECO:0000256" key="1">
    <source>
        <dbReference type="SAM" id="MobiDB-lite"/>
    </source>
</evidence>
<dbReference type="GeneID" id="18795919"/>
<dbReference type="AlphaFoldDB" id="R7RZ13"/>
<dbReference type="Gene3D" id="2.60.120.260">
    <property type="entry name" value="Galactose-binding domain-like"/>
    <property type="match status" value="1"/>
</dbReference>
<dbReference type="eggNOG" id="ENOG502SYQD">
    <property type="taxonomic scope" value="Eukaryota"/>
</dbReference>
<evidence type="ECO:0000313" key="4">
    <source>
        <dbReference type="Proteomes" id="UP000053927"/>
    </source>
</evidence>
<organism evidence="3 4">
    <name type="scientific">Stereum hirsutum (strain FP-91666)</name>
    <name type="common">White-rot fungus</name>
    <dbReference type="NCBI Taxonomy" id="721885"/>
    <lineage>
        <taxon>Eukaryota</taxon>
        <taxon>Fungi</taxon>
        <taxon>Dikarya</taxon>
        <taxon>Basidiomycota</taxon>
        <taxon>Agaricomycotina</taxon>
        <taxon>Agaricomycetes</taxon>
        <taxon>Russulales</taxon>
        <taxon>Stereaceae</taxon>
        <taxon>Stereum</taxon>
    </lineage>
</organism>
<keyword evidence="4" id="KW-1185">Reference proteome</keyword>
<feature type="compositionally biased region" description="Gly residues" evidence="1">
    <location>
        <begin position="432"/>
        <end position="442"/>
    </location>
</feature>
<keyword evidence="2" id="KW-0472">Membrane</keyword>
<dbReference type="EMBL" id="JH687403">
    <property type="protein sequence ID" value="EIM79547.1"/>
    <property type="molecule type" value="Genomic_DNA"/>
</dbReference>
<sequence length="474" mass="49834">MPFVIVDDTDAGLSVNPTGVPGAYTQVTDIAFTTSFAKTVSGTAVSVTTIEYSFNGTSISVFGSILNIKYGSSGSDTTLGFSLDGAGQQLIDISADQENDQHRGVYNSTSLSIDNHLLNTSVSFPGNDSVFYLDYLIYDASENSSITNPTTSTIFIDDTSPYLLYSQAGWALGHGPSFGSVTSEEAVTLNASIAQATTLGANVSLTFFGSALEIYGVVLNSGPAVAAYAIDGGVSQNVSMPLDNATYPVYNWNFIPSKINLEEGIHNITITSLLQSSTTLYLDYILITASKAYIPPPVLISPGSGVTSSYSTPTSSSPALDNGRHSSHIGAIAGGSVGGVLLLGVLIAVVLFLRRDNKISGHIASQTDIDLDDLHPSMMEGITAFPLVNRSSQATQPRRTLKDLHPVNIEEMQELDTSEPATRSSKHVSRGNGTGGSEGGDANGHHRREIDSGIRALPDSGVTESALPPIYTDD</sequence>
<accession>R7RZ13</accession>
<reference evidence="4" key="1">
    <citation type="journal article" date="2012" name="Science">
        <title>The Paleozoic origin of enzymatic lignin decomposition reconstructed from 31 fungal genomes.</title>
        <authorList>
            <person name="Floudas D."/>
            <person name="Binder M."/>
            <person name="Riley R."/>
            <person name="Barry K."/>
            <person name="Blanchette R.A."/>
            <person name="Henrissat B."/>
            <person name="Martinez A.T."/>
            <person name="Otillar R."/>
            <person name="Spatafora J.W."/>
            <person name="Yadav J.S."/>
            <person name="Aerts A."/>
            <person name="Benoit I."/>
            <person name="Boyd A."/>
            <person name="Carlson A."/>
            <person name="Copeland A."/>
            <person name="Coutinho P.M."/>
            <person name="de Vries R.P."/>
            <person name="Ferreira P."/>
            <person name="Findley K."/>
            <person name="Foster B."/>
            <person name="Gaskell J."/>
            <person name="Glotzer D."/>
            <person name="Gorecki P."/>
            <person name="Heitman J."/>
            <person name="Hesse C."/>
            <person name="Hori C."/>
            <person name="Igarashi K."/>
            <person name="Jurgens J.A."/>
            <person name="Kallen N."/>
            <person name="Kersten P."/>
            <person name="Kohler A."/>
            <person name="Kuees U."/>
            <person name="Kumar T.K.A."/>
            <person name="Kuo A."/>
            <person name="LaButti K."/>
            <person name="Larrondo L.F."/>
            <person name="Lindquist E."/>
            <person name="Ling A."/>
            <person name="Lombard V."/>
            <person name="Lucas S."/>
            <person name="Lundell T."/>
            <person name="Martin R."/>
            <person name="McLaughlin D.J."/>
            <person name="Morgenstern I."/>
            <person name="Morin E."/>
            <person name="Murat C."/>
            <person name="Nagy L.G."/>
            <person name="Nolan M."/>
            <person name="Ohm R.A."/>
            <person name="Patyshakuliyeva A."/>
            <person name="Rokas A."/>
            <person name="Ruiz-Duenas F.J."/>
            <person name="Sabat G."/>
            <person name="Salamov A."/>
            <person name="Samejima M."/>
            <person name="Schmutz J."/>
            <person name="Slot J.C."/>
            <person name="St John F."/>
            <person name="Stenlid J."/>
            <person name="Sun H."/>
            <person name="Sun S."/>
            <person name="Syed K."/>
            <person name="Tsang A."/>
            <person name="Wiebenga A."/>
            <person name="Young D."/>
            <person name="Pisabarro A."/>
            <person name="Eastwood D.C."/>
            <person name="Martin F."/>
            <person name="Cullen D."/>
            <person name="Grigoriev I.V."/>
            <person name="Hibbett D.S."/>
        </authorList>
    </citation>
    <scope>NUCLEOTIDE SEQUENCE [LARGE SCALE GENOMIC DNA]</scope>
    <source>
        <strain evidence="4">FP-91666</strain>
    </source>
</reference>
<dbReference type="OrthoDB" id="3052647at2759"/>
<feature type="region of interest" description="Disordered" evidence="1">
    <location>
        <begin position="412"/>
        <end position="474"/>
    </location>
</feature>
<proteinExistence type="predicted"/>
<protein>
    <submittedName>
        <fullName evidence="3">Uncharacterized protein</fullName>
    </submittedName>
</protein>
<keyword evidence="2" id="KW-1133">Transmembrane helix</keyword>
<feature type="transmembrane region" description="Helical" evidence="2">
    <location>
        <begin position="329"/>
        <end position="353"/>
    </location>
</feature>
<evidence type="ECO:0000256" key="2">
    <source>
        <dbReference type="SAM" id="Phobius"/>
    </source>
</evidence>
<dbReference type="KEGG" id="shs:STEHIDRAFT_116451"/>
<gene>
    <name evidence="3" type="ORF">STEHIDRAFT_116451</name>
</gene>
<dbReference type="Proteomes" id="UP000053927">
    <property type="component" value="Unassembled WGS sequence"/>
</dbReference>
<dbReference type="RefSeq" id="XP_007311343.1">
    <property type="nucleotide sequence ID" value="XM_007311281.1"/>
</dbReference>
<keyword evidence="2" id="KW-0812">Transmembrane</keyword>